<accession>A0A098QW04</accession>
<protein>
    <submittedName>
        <fullName evidence="1">Uncharacterized protein</fullName>
    </submittedName>
</protein>
<reference evidence="1 2" key="1">
    <citation type="submission" date="2014-05" db="EMBL/GenBank/DDBJ databases">
        <title>De novo Genome Sequence of Spirocheata sp.</title>
        <authorList>
            <person name="Shivani Y."/>
            <person name="Subhash Y."/>
            <person name="Tushar L."/>
            <person name="Sasikala C."/>
            <person name="Ramana C.V."/>
        </authorList>
    </citation>
    <scope>NUCLEOTIDE SEQUENCE [LARGE SCALE GENOMIC DNA]</scope>
    <source>
        <strain evidence="1 2">JC230</strain>
    </source>
</reference>
<organism evidence="1 2">
    <name type="scientific">Spirochaeta lutea</name>
    <dbReference type="NCBI Taxonomy" id="1480694"/>
    <lineage>
        <taxon>Bacteria</taxon>
        <taxon>Pseudomonadati</taxon>
        <taxon>Spirochaetota</taxon>
        <taxon>Spirochaetia</taxon>
        <taxon>Spirochaetales</taxon>
        <taxon>Spirochaetaceae</taxon>
        <taxon>Spirochaeta</taxon>
    </lineage>
</organism>
<evidence type="ECO:0000313" key="1">
    <source>
        <dbReference type="EMBL" id="KGE71751.1"/>
    </source>
</evidence>
<gene>
    <name evidence="1" type="ORF">DC28_10960</name>
</gene>
<evidence type="ECO:0000313" key="2">
    <source>
        <dbReference type="Proteomes" id="UP000029692"/>
    </source>
</evidence>
<dbReference type="Proteomes" id="UP000029692">
    <property type="component" value="Unassembled WGS sequence"/>
</dbReference>
<proteinExistence type="predicted"/>
<dbReference type="EMBL" id="JNUP01000065">
    <property type="protein sequence ID" value="KGE71751.1"/>
    <property type="molecule type" value="Genomic_DNA"/>
</dbReference>
<keyword evidence="2" id="KW-1185">Reference proteome</keyword>
<name>A0A098QW04_9SPIO</name>
<sequence length="114" mass="12694">MKPIRVSPGRLLSEPLILSFLLLPTCLLFYGTPDFDIPDQTVSPGATLELSLLDFYEDKPHRESPIFSLEAGSVGEISQDTYRWTRSPGDGQEYLVTIWGSNGLTEDSAVFTIR</sequence>
<dbReference type="RefSeq" id="WP_037548234.1">
    <property type="nucleotide sequence ID" value="NZ_JNUP01000065.1"/>
</dbReference>
<dbReference type="AlphaFoldDB" id="A0A098QW04"/>
<comment type="caution">
    <text evidence="1">The sequence shown here is derived from an EMBL/GenBank/DDBJ whole genome shotgun (WGS) entry which is preliminary data.</text>
</comment>